<feature type="domain" description="Integrase catalytic" evidence="3">
    <location>
        <begin position="379"/>
        <end position="541"/>
    </location>
</feature>
<dbReference type="InterPro" id="IPR039537">
    <property type="entry name" value="Retrotran_Ty1/copia-like"/>
</dbReference>
<dbReference type="GO" id="GO:0008233">
    <property type="term" value="F:peptidase activity"/>
    <property type="evidence" value="ECO:0007669"/>
    <property type="project" value="UniProtKB-KW"/>
</dbReference>
<evidence type="ECO:0000313" key="4">
    <source>
        <dbReference type="EMBL" id="GFA55484.1"/>
    </source>
</evidence>
<name>A0A699JV80_TANCI</name>
<dbReference type="InterPro" id="IPR054722">
    <property type="entry name" value="PolX-like_BBD"/>
</dbReference>
<dbReference type="AlphaFoldDB" id="A0A699JV80"/>
<protein>
    <recommendedName>
        <fullName evidence="3">Integrase catalytic domain-containing protein</fullName>
    </recommendedName>
</protein>
<keyword evidence="1" id="KW-0378">Hydrolase</keyword>
<dbReference type="Pfam" id="PF22936">
    <property type="entry name" value="Pol_BBD"/>
    <property type="match status" value="1"/>
</dbReference>
<feature type="region of interest" description="Disordered" evidence="2">
    <location>
        <begin position="213"/>
        <end position="248"/>
    </location>
</feature>
<evidence type="ECO:0000259" key="3">
    <source>
        <dbReference type="PROSITE" id="PS50994"/>
    </source>
</evidence>
<dbReference type="GO" id="GO:0006508">
    <property type="term" value="P:proteolysis"/>
    <property type="evidence" value="ECO:0007669"/>
    <property type="project" value="UniProtKB-KW"/>
</dbReference>
<dbReference type="PANTHER" id="PTHR42648:SF32">
    <property type="entry name" value="RIBONUCLEASE H-LIKE DOMAIN, GAG-PRE-INTEGRASE DOMAIN PROTEIN-RELATED"/>
    <property type="match status" value="1"/>
</dbReference>
<keyword evidence="1" id="KW-0645">Protease</keyword>
<evidence type="ECO:0000256" key="2">
    <source>
        <dbReference type="SAM" id="MobiDB-lite"/>
    </source>
</evidence>
<dbReference type="Gene3D" id="3.30.420.10">
    <property type="entry name" value="Ribonuclease H-like superfamily/Ribonuclease H"/>
    <property type="match status" value="2"/>
</dbReference>
<sequence length="541" mass="60052">MFDCDNYYSFKSDNDSWPPSNLYDRFVPSGGYHAVPPLMSGTFMPPKPDLMFHTPPSDENEHLAFNVHLSPTKPDRDLSSRPSAPIIKDWVSDSEEDDIPQVTKGVPSFAQSPELVKSPRHSGLLSPPPMPVVSPVPLRTHSPLKGSKKTKKTCYYAPMNHSKLPLHKVSAAAPSKSQPVLTTAARTVSAVKPKFSKTRPNIASYVVSKSKSPLKRPFTRHPSSKPSISPPRVNAAKPSAGNPQQALKDKGVIDSGCSKYITGNMSYLFDFEELNRGYVAFGGNPKSGKITGKGEIKTGKLDFDDVYFVKKLKFNLFSVSQMCDKKNNVLFTDTECLVLSSDFKLPDASQVLLRVPRENNMLGHVNFKTINKLVKGDLVRGLPSKVFTNDNSCVACKKGKQHRASCKSKTVSSVDQPLFRLHMDLFGPTFVKSLSKKSYILVITDDYSRFSWVFFLASKDETPTVLKTFIIGLENLLSLKGIKREFSVLRTPQQNGIAERKNRTLIEAARTLLADSLLPIPFWAEAVNTACYVQNRVFDIS</sequence>
<dbReference type="InterPro" id="IPR012337">
    <property type="entry name" value="RNaseH-like_sf"/>
</dbReference>
<feature type="region of interest" description="Disordered" evidence="2">
    <location>
        <begin position="117"/>
        <end position="150"/>
    </location>
</feature>
<accession>A0A699JV80</accession>
<organism evidence="4">
    <name type="scientific">Tanacetum cinerariifolium</name>
    <name type="common">Dalmatian daisy</name>
    <name type="synonym">Chrysanthemum cinerariifolium</name>
    <dbReference type="NCBI Taxonomy" id="118510"/>
    <lineage>
        <taxon>Eukaryota</taxon>
        <taxon>Viridiplantae</taxon>
        <taxon>Streptophyta</taxon>
        <taxon>Embryophyta</taxon>
        <taxon>Tracheophyta</taxon>
        <taxon>Spermatophyta</taxon>
        <taxon>Magnoliopsida</taxon>
        <taxon>eudicotyledons</taxon>
        <taxon>Gunneridae</taxon>
        <taxon>Pentapetalae</taxon>
        <taxon>asterids</taxon>
        <taxon>campanulids</taxon>
        <taxon>Asterales</taxon>
        <taxon>Asteraceae</taxon>
        <taxon>Asteroideae</taxon>
        <taxon>Anthemideae</taxon>
        <taxon>Anthemidinae</taxon>
        <taxon>Tanacetum</taxon>
    </lineage>
</organism>
<reference evidence="4" key="1">
    <citation type="journal article" date="2019" name="Sci. Rep.">
        <title>Draft genome of Tanacetum cinerariifolium, the natural source of mosquito coil.</title>
        <authorList>
            <person name="Yamashiro T."/>
            <person name="Shiraishi A."/>
            <person name="Satake H."/>
            <person name="Nakayama K."/>
        </authorList>
    </citation>
    <scope>NUCLEOTIDE SEQUENCE</scope>
</reference>
<dbReference type="InterPro" id="IPR025724">
    <property type="entry name" value="GAG-pre-integrase_dom"/>
</dbReference>
<proteinExistence type="predicted"/>
<evidence type="ECO:0000256" key="1">
    <source>
        <dbReference type="ARBA" id="ARBA00022670"/>
    </source>
</evidence>
<dbReference type="InterPro" id="IPR001584">
    <property type="entry name" value="Integrase_cat-core"/>
</dbReference>
<dbReference type="PROSITE" id="PS50994">
    <property type="entry name" value="INTEGRASE"/>
    <property type="match status" value="1"/>
</dbReference>
<dbReference type="Pfam" id="PF13976">
    <property type="entry name" value="gag_pre-integrs"/>
    <property type="match status" value="1"/>
</dbReference>
<feature type="compositionally biased region" description="Basic residues" evidence="2">
    <location>
        <begin position="213"/>
        <end position="223"/>
    </location>
</feature>
<dbReference type="GO" id="GO:0003676">
    <property type="term" value="F:nucleic acid binding"/>
    <property type="evidence" value="ECO:0007669"/>
    <property type="project" value="InterPro"/>
</dbReference>
<dbReference type="SUPFAM" id="SSF53098">
    <property type="entry name" value="Ribonuclease H-like"/>
    <property type="match status" value="1"/>
</dbReference>
<dbReference type="PANTHER" id="PTHR42648">
    <property type="entry name" value="TRANSPOSASE, PUTATIVE-RELATED"/>
    <property type="match status" value="1"/>
</dbReference>
<gene>
    <name evidence="4" type="ORF">Tci_627456</name>
</gene>
<dbReference type="GO" id="GO:0015074">
    <property type="term" value="P:DNA integration"/>
    <property type="evidence" value="ECO:0007669"/>
    <property type="project" value="InterPro"/>
</dbReference>
<comment type="caution">
    <text evidence="4">The sequence shown here is derived from an EMBL/GenBank/DDBJ whole genome shotgun (WGS) entry which is preliminary data.</text>
</comment>
<dbReference type="EMBL" id="BKCJ010444675">
    <property type="protein sequence ID" value="GFA55484.1"/>
    <property type="molecule type" value="Genomic_DNA"/>
</dbReference>
<dbReference type="InterPro" id="IPR036397">
    <property type="entry name" value="RNaseH_sf"/>
</dbReference>